<sequence>MFYHHKFFGKLQRIFVGKIIGKAVGEIIGKVASQAVGEFLRIYVRLKFLKRLRQRLKEFGETLKICYNGAFMIF</sequence>
<dbReference type="RefSeq" id="WP_078275789.1">
    <property type="nucleotide sequence ID" value="NZ_MUXU01000015.1"/>
</dbReference>
<dbReference type="STRING" id="34060.B0181_01830"/>
<dbReference type="Proteomes" id="UP000190435">
    <property type="component" value="Unassembled WGS sequence"/>
</dbReference>
<protein>
    <submittedName>
        <fullName evidence="1">Uncharacterized protein</fullName>
    </submittedName>
</protein>
<accession>A0A1T0A9E9</accession>
<evidence type="ECO:0000313" key="1">
    <source>
        <dbReference type="EMBL" id="OOR92353.1"/>
    </source>
</evidence>
<evidence type="ECO:0000313" key="2">
    <source>
        <dbReference type="Proteomes" id="UP000190435"/>
    </source>
</evidence>
<keyword evidence="2" id="KW-1185">Reference proteome</keyword>
<name>A0A1T0A9E9_9GAMM</name>
<gene>
    <name evidence="1" type="ORF">B0181_01830</name>
</gene>
<dbReference type="EMBL" id="MUXU01000015">
    <property type="protein sequence ID" value="OOR92353.1"/>
    <property type="molecule type" value="Genomic_DNA"/>
</dbReference>
<reference evidence="1 2" key="1">
    <citation type="submission" date="2017-02" db="EMBL/GenBank/DDBJ databases">
        <title>Draft genome sequence of Moraxella caviae CCUG 355 type strain.</title>
        <authorList>
            <person name="Engstrom-Jakobsson H."/>
            <person name="Salva-Serra F."/>
            <person name="Thorell K."/>
            <person name="Gonzales-Siles L."/>
            <person name="Karlsson R."/>
            <person name="Boulund F."/>
            <person name="Engstrand L."/>
            <person name="Moore E."/>
        </authorList>
    </citation>
    <scope>NUCLEOTIDE SEQUENCE [LARGE SCALE GENOMIC DNA]</scope>
    <source>
        <strain evidence="1 2">CCUG 355</strain>
    </source>
</reference>
<comment type="caution">
    <text evidence="1">The sequence shown here is derived from an EMBL/GenBank/DDBJ whole genome shotgun (WGS) entry which is preliminary data.</text>
</comment>
<proteinExistence type="predicted"/>
<organism evidence="1 2">
    <name type="scientific">Moraxella caviae</name>
    <dbReference type="NCBI Taxonomy" id="34060"/>
    <lineage>
        <taxon>Bacteria</taxon>
        <taxon>Pseudomonadati</taxon>
        <taxon>Pseudomonadota</taxon>
        <taxon>Gammaproteobacteria</taxon>
        <taxon>Moraxellales</taxon>
        <taxon>Moraxellaceae</taxon>
        <taxon>Moraxella</taxon>
    </lineage>
</organism>
<dbReference type="AlphaFoldDB" id="A0A1T0A9E9"/>